<dbReference type="Gene3D" id="3.40.50.150">
    <property type="entry name" value="Vaccinia Virus protein VP39"/>
    <property type="match status" value="1"/>
</dbReference>
<reference evidence="2 3" key="1">
    <citation type="submission" date="2018-08" db="EMBL/GenBank/DDBJ databases">
        <authorList>
            <person name="Khan S.A."/>
        </authorList>
    </citation>
    <scope>NUCLEOTIDE SEQUENCE [LARGE SCALE GENOMIC DNA]</scope>
    <source>
        <strain evidence="2 3">GTF-13</strain>
    </source>
</reference>
<name>A0A3P3VVZ6_9GAMM</name>
<dbReference type="SUPFAM" id="SSF53335">
    <property type="entry name" value="S-adenosyl-L-methionine-dependent methyltransferases"/>
    <property type="match status" value="1"/>
</dbReference>
<evidence type="ECO:0000313" key="3">
    <source>
        <dbReference type="Proteomes" id="UP000280792"/>
    </source>
</evidence>
<dbReference type="InterPro" id="IPR013216">
    <property type="entry name" value="Methyltransf_11"/>
</dbReference>
<comment type="caution">
    <text evidence="2">The sequence shown here is derived from an EMBL/GenBank/DDBJ whole genome shotgun (WGS) entry which is preliminary data.</text>
</comment>
<dbReference type="AlphaFoldDB" id="A0A3P3VVZ6"/>
<keyword evidence="3" id="KW-1185">Reference proteome</keyword>
<keyword evidence="2" id="KW-0489">Methyltransferase</keyword>
<dbReference type="InterPro" id="IPR029063">
    <property type="entry name" value="SAM-dependent_MTases_sf"/>
</dbReference>
<reference evidence="2 3" key="2">
    <citation type="submission" date="2018-12" db="EMBL/GenBank/DDBJ databases">
        <title>Simiduia agarivorans gen. nov., sp. nov., a marine, agarolytic bacterium isolated from shallow coastal water from Keelung, Taiwan.</title>
        <authorList>
            <person name="Shieh W.Y."/>
        </authorList>
    </citation>
    <scope>NUCLEOTIDE SEQUENCE [LARGE SCALE GENOMIC DNA]</scope>
    <source>
        <strain evidence="2 3">GTF-13</strain>
    </source>
</reference>
<gene>
    <name evidence="2" type="ORF">D0544_07340</name>
</gene>
<organism evidence="2 3">
    <name type="scientific">Aestuariirhabdus litorea</name>
    <dbReference type="NCBI Taxonomy" id="2528527"/>
    <lineage>
        <taxon>Bacteria</taxon>
        <taxon>Pseudomonadati</taxon>
        <taxon>Pseudomonadota</taxon>
        <taxon>Gammaproteobacteria</taxon>
        <taxon>Oceanospirillales</taxon>
        <taxon>Aestuariirhabdaceae</taxon>
        <taxon>Aestuariirhabdus</taxon>
    </lineage>
</organism>
<feature type="domain" description="Methyltransferase type 11" evidence="1">
    <location>
        <begin position="88"/>
        <end position="136"/>
    </location>
</feature>
<dbReference type="GO" id="GO:0032259">
    <property type="term" value="P:methylation"/>
    <property type="evidence" value="ECO:0007669"/>
    <property type="project" value="UniProtKB-KW"/>
</dbReference>
<dbReference type="GO" id="GO:0008757">
    <property type="term" value="F:S-adenosylmethionine-dependent methyltransferase activity"/>
    <property type="evidence" value="ECO:0007669"/>
    <property type="project" value="InterPro"/>
</dbReference>
<accession>A0A3P3VVZ6</accession>
<dbReference type="Pfam" id="PF08241">
    <property type="entry name" value="Methyltransf_11"/>
    <property type="match status" value="1"/>
</dbReference>
<dbReference type="Proteomes" id="UP000280792">
    <property type="component" value="Unassembled WGS sequence"/>
</dbReference>
<protein>
    <submittedName>
        <fullName evidence="2">Methyltransferase domain-containing protein</fullName>
    </submittedName>
</protein>
<sequence>MGLWLAKRERSDFDQLLPSLQHWFDSDQGRELLEQQKAMLDESLSCLFGYHCAHIGIADASQLLANCRIGHRFTICTTGRARCGTHQIRCHYDDWAVADRSLDAVVIHHALDFCKRPQKLLREAARCVIPGGKVIIIGFNPLSGINLLNRCFPNRRLPLSSGRYLSSYRVQDWLQLLGYSVDAVSYGAFFPLTGNPAWQRVEQRVTQLGSRWKLPLGGFYLVQATREERVLTAIRPRWRVPRKRLVTGVVVEQNSRRN</sequence>
<evidence type="ECO:0000259" key="1">
    <source>
        <dbReference type="Pfam" id="PF08241"/>
    </source>
</evidence>
<dbReference type="EMBL" id="QWEZ01000001">
    <property type="protein sequence ID" value="RRJ84893.1"/>
    <property type="molecule type" value="Genomic_DNA"/>
</dbReference>
<dbReference type="RefSeq" id="WP_125015324.1">
    <property type="nucleotide sequence ID" value="NZ_QWEZ01000001.1"/>
</dbReference>
<evidence type="ECO:0000313" key="2">
    <source>
        <dbReference type="EMBL" id="RRJ84893.1"/>
    </source>
</evidence>
<keyword evidence="2" id="KW-0808">Transferase</keyword>
<proteinExistence type="predicted"/>